<feature type="region of interest" description="Disordered" evidence="1">
    <location>
        <begin position="433"/>
        <end position="474"/>
    </location>
</feature>
<reference evidence="2 3" key="1">
    <citation type="journal article" date="2023" name="Elife">
        <title>Identification of key yeast species and microbe-microbe interactions impacting larval growth of Drosophila in the wild.</title>
        <authorList>
            <person name="Mure A."/>
            <person name="Sugiura Y."/>
            <person name="Maeda R."/>
            <person name="Honda K."/>
            <person name="Sakurai N."/>
            <person name="Takahashi Y."/>
            <person name="Watada M."/>
            <person name="Katoh T."/>
            <person name="Gotoh A."/>
            <person name="Gotoh Y."/>
            <person name="Taniguchi I."/>
            <person name="Nakamura K."/>
            <person name="Hayashi T."/>
            <person name="Katayama T."/>
            <person name="Uemura T."/>
            <person name="Hattori Y."/>
        </authorList>
    </citation>
    <scope>NUCLEOTIDE SEQUENCE [LARGE SCALE GENOMIC DNA]</scope>
    <source>
        <strain evidence="2 3">SC-9</strain>
    </source>
</reference>
<sequence>MSQNPTTPKKQGRSMAKDAFLSPSRSIKKRQIKPSVSVKKSQMKKIEGTATTTKVFPTPEYTPTVDDNKSNNGLMSSYSRPPFTGKRSFDISSSFDEGDIRAQKRMRGEERASITAATDHDSDEDNIDSDASTEIASDVEGEFFPVSAKSCDEHRMYSINQAINSCLTPERPKRSRRRSSSSTHHKQQPIMIFDDDIGGSEIEYEEDEEFNLTRTMVDDEVSNDNTSTPIGKSYSNEKARIVCTPESKIIDNFAYEDDKRTKRSIGSSLDFDPNNEILLVDKRGQKIVKPLNSFGKSFRPKALLSDLMKEKESNKETDEDQEARLIREAMETDAKGIDLVDHGNYSGDEGFSDFDNEDYDNEDKLTNYFNRMRTQRRLKGAKRGKLDFLAASPIHAPLSSSEEEEEEGGEEEVVEEDYLLKLLEKHKSSRLDQTFEEAECSNNDIAPPSSLSNFLDECPSSPSPGTEKSARDIRLQNKRLMRAEDEKSDNYLNFGFTLSELSGLKKSKKILVFEDPKGSGDENKKSRESSN</sequence>
<feature type="compositionally biased region" description="Polar residues" evidence="1">
    <location>
        <begin position="70"/>
        <end position="79"/>
    </location>
</feature>
<dbReference type="AlphaFoldDB" id="A0AAV5QJU9"/>
<organism evidence="2 3">
    <name type="scientific">Saccharomycopsis crataegensis</name>
    <dbReference type="NCBI Taxonomy" id="43959"/>
    <lineage>
        <taxon>Eukaryota</taxon>
        <taxon>Fungi</taxon>
        <taxon>Dikarya</taxon>
        <taxon>Ascomycota</taxon>
        <taxon>Saccharomycotina</taxon>
        <taxon>Saccharomycetes</taxon>
        <taxon>Saccharomycopsidaceae</taxon>
        <taxon>Saccharomycopsis</taxon>
    </lineage>
</organism>
<protein>
    <recommendedName>
        <fullName evidence="4">DNA replication checkpoint mediator MRC1 domain-containing protein</fullName>
    </recommendedName>
</protein>
<feature type="region of interest" description="Disordered" evidence="1">
    <location>
        <begin position="394"/>
        <end position="413"/>
    </location>
</feature>
<dbReference type="EMBL" id="BTFZ01000004">
    <property type="protein sequence ID" value="GMM35004.1"/>
    <property type="molecule type" value="Genomic_DNA"/>
</dbReference>
<feature type="region of interest" description="Disordered" evidence="1">
    <location>
        <begin position="1"/>
        <end position="138"/>
    </location>
</feature>
<evidence type="ECO:0000313" key="3">
    <source>
        <dbReference type="Proteomes" id="UP001360560"/>
    </source>
</evidence>
<dbReference type="Proteomes" id="UP001360560">
    <property type="component" value="Unassembled WGS sequence"/>
</dbReference>
<comment type="caution">
    <text evidence="2">The sequence shown here is derived from an EMBL/GenBank/DDBJ whole genome shotgun (WGS) entry which is preliminary data.</text>
</comment>
<evidence type="ECO:0000256" key="1">
    <source>
        <dbReference type="SAM" id="MobiDB-lite"/>
    </source>
</evidence>
<keyword evidence="3" id="KW-1185">Reference proteome</keyword>
<feature type="compositionally biased region" description="Basic residues" evidence="1">
    <location>
        <begin position="173"/>
        <end position="187"/>
    </location>
</feature>
<accession>A0AAV5QJU9</accession>
<feature type="compositionally biased region" description="Basic and acidic residues" evidence="1">
    <location>
        <begin position="98"/>
        <end position="112"/>
    </location>
</feature>
<feature type="region of interest" description="Disordered" evidence="1">
    <location>
        <begin position="164"/>
        <end position="197"/>
    </location>
</feature>
<dbReference type="GeneID" id="90072983"/>
<evidence type="ECO:0008006" key="4">
    <source>
        <dbReference type="Google" id="ProtNLM"/>
    </source>
</evidence>
<feature type="compositionally biased region" description="Polar residues" evidence="1">
    <location>
        <begin position="440"/>
        <end position="453"/>
    </location>
</feature>
<evidence type="ECO:0000313" key="2">
    <source>
        <dbReference type="EMBL" id="GMM35004.1"/>
    </source>
</evidence>
<name>A0AAV5QJU9_9ASCO</name>
<dbReference type="RefSeq" id="XP_064852004.1">
    <property type="nucleotide sequence ID" value="XM_064995932.1"/>
</dbReference>
<gene>
    <name evidence="2" type="ORF">DASC09_023290</name>
</gene>
<feature type="compositionally biased region" description="Acidic residues" evidence="1">
    <location>
        <begin position="401"/>
        <end position="413"/>
    </location>
</feature>
<proteinExistence type="predicted"/>
<feature type="region of interest" description="Disordered" evidence="1">
    <location>
        <begin position="512"/>
        <end position="531"/>
    </location>
</feature>